<dbReference type="AlphaFoldDB" id="A0A2P6QPI7"/>
<dbReference type="Proteomes" id="UP000238479">
    <property type="component" value="Chromosome 4"/>
</dbReference>
<proteinExistence type="predicted"/>
<evidence type="ECO:0000313" key="2">
    <source>
        <dbReference type="EMBL" id="PRQ36073.1"/>
    </source>
</evidence>
<protein>
    <submittedName>
        <fullName evidence="2">Uncharacterized protein</fullName>
    </submittedName>
</protein>
<organism evidence="2 3">
    <name type="scientific">Rosa chinensis</name>
    <name type="common">China rose</name>
    <dbReference type="NCBI Taxonomy" id="74649"/>
    <lineage>
        <taxon>Eukaryota</taxon>
        <taxon>Viridiplantae</taxon>
        <taxon>Streptophyta</taxon>
        <taxon>Embryophyta</taxon>
        <taxon>Tracheophyta</taxon>
        <taxon>Spermatophyta</taxon>
        <taxon>Magnoliopsida</taxon>
        <taxon>eudicotyledons</taxon>
        <taxon>Gunneridae</taxon>
        <taxon>Pentapetalae</taxon>
        <taxon>rosids</taxon>
        <taxon>fabids</taxon>
        <taxon>Rosales</taxon>
        <taxon>Rosaceae</taxon>
        <taxon>Rosoideae</taxon>
        <taxon>Rosoideae incertae sedis</taxon>
        <taxon>Rosa</taxon>
    </lineage>
</organism>
<name>A0A2P6QPI7_ROSCH</name>
<evidence type="ECO:0000256" key="1">
    <source>
        <dbReference type="SAM" id="MobiDB-lite"/>
    </source>
</evidence>
<dbReference type="Gramene" id="PRQ36073">
    <property type="protein sequence ID" value="PRQ36073"/>
    <property type="gene ID" value="RchiOBHm_Chr4g0387411"/>
</dbReference>
<keyword evidence="3" id="KW-1185">Reference proteome</keyword>
<accession>A0A2P6QPI7</accession>
<comment type="caution">
    <text evidence="2">The sequence shown here is derived from an EMBL/GenBank/DDBJ whole genome shotgun (WGS) entry which is preliminary data.</text>
</comment>
<reference evidence="2 3" key="1">
    <citation type="journal article" date="2018" name="Nat. Genet.">
        <title>The Rosa genome provides new insights in the design of modern roses.</title>
        <authorList>
            <person name="Bendahmane M."/>
        </authorList>
    </citation>
    <scope>NUCLEOTIDE SEQUENCE [LARGE SCALE GENOMIC DNA]</scope>
    <source>
        <strain evidence="3">cv. Old Blush</strain>
    </source>
</reference>
<sequence>MDLGNQIITNPIGFFRSLNLACDKSRPATTSSGDARNRAQAPSSPSANQHSLGLF</sequence>
<evidence type="ECO:0000313" key="3">
    <source>
        <dbReference type="Proteomes" id="UP000238479"/>
    </source>
</evidence>
<feature type="compositionally biased region" description="Polar residues" evidence="1">
    <location>
        <begin position="27"/>
        <end position="55"/>
    </location>
</feature>
<gene>
    <name evidence="2" type="ORF">RchiOBHm_Chr4g0387411</name>
</gene>
<dbReference type="EMBL" id="PDCK01000042">
    <property type="protein sequence ID" value="PRQ36073.1"/>
    <property type="molecule type" value="Genomic_DNA"/>
</dbReference>
<feature type="region of interest" description="Disordered" evidence="1">
    <location>
        <begin position="25"/>
        <end position="55"/>
    </location>
</feature>